<protein>
    <submittedName>
        <fullName evidence="2">Uncharacterized protein</fullName>
    </submittedName>
</protein>
<evidence type="ECO:0000256" key="1">
    <source>
        <dbReference type="SAM" id="MobiDB-lite"/>
    </source>
</evidence>
<name>A0ABT6TIV5_9BACL</name>
<feature type="compositionally biased region" description="Basic and acidic residues" evidence="1">
    <location>
        <begin position="321"/>
        <end position="338"/>
    </location>
</feature>
<accession>A0ABT6TIV5</accession>
<keyword evidence="3" id="KW-1185">Reference proteome</keyword>
<sequence length="365" mass="38992">MKIHGANLPPALSPLTVNHSAFQFRRLADAAATPLAVSISDAGSIKSDYLVRFRKAMEGEDNSASYLSSYAETYGQIRQELLSGGTADPSQALKLLDEVYGEVTGEAADRLTARFDAFFGGASGRLEAYGMSANPSGFDREAFRKHLADLAEEAKRIVLEHPGETAAGLENAGSGETLESMGYRDIKALSGALSALGSIEPPVSAGGNPSKLGAAVAAWETAARRVLTAAGLSDQVKDAAFKAVQDQSRAKLKTGAYTQAADSYRNKIDETLKKLAHLAFLIATINGKLETLKGLDPSDPRIQNLLRREQELEKGRADYASELKSHKENLRKLEKDPDSVEGSEAYRLAKSAYDEAAPGKSEPAD</sequence>
<gene>
    <name evidence="2" type="ORF">KB449_16890</name>
</gene>
<dbReference type="EMBL" id="JAGRPV010000001">
    <property type="protein sequence ID" value="MDI4646655.1"/>
    <property type="molecule type" value="Genomic_DNA"/>
</dbReference>
<proteinExistence type="predicted"/>
<feature type="region of interest" description="Disordered" evidence="1">
    <location>
        <begin position="321"/>
        <end position="365"/>
    </location>
</feature>
<dbReference type="RefSeq" id="WP_282909486.1">
    <property type="nucleotide sequence ID" value="NZ_JAGRPV010000001.1"/>
</dbReference>
<dbReference type="Proteomes" id="UP001161691">
    <property type="component" value="Unassembled WGS sequence"/>
</dbReference>
<reference evidence="2" key="1">
    <citation type="submission" date="2023-04" db="EMBL/GenBank/DDBJ databases">
        <title>Comparative genomic analysis of Cohnella hashimotonis sp. nov., isolated from the International Space Station.</title>
        <authorList>
            <person name="Venkateswaran K."/>
            <person name="Simpson A."/>
        </authorList>
    </citation>
    <scope>NUCLEOTIDE SEQUENCE</scope>
    <source>
        <strain evidence="2">F6_2S_P_1</strain>
    </source>
</reference>
<evidence type="ECO:0000313" key="3">
    <source>
        <dbReference type="Proteomes" id="UP001161691"/>
    </source>
</evidence>
<evidence type="ECO:0000313" key="2">
    <source>
        <dbReference type="EMBL" id="MDI4646655.1"/>
    </source>
</evidence>
<organism evidence="2 3">
    <name type="scientific">Cohnella hashimotonis</name>
    <dbReference type="NCBI Taxonomy" id="2826895"/>
    <lineage>
        <taxon>Bacteria</taxon>
        <taxon>Bacillati</taxon>
        <taxon>Bacillota</taxon>
        <taxon>Bacilli</taxon>
        <taxon>Bacillales</taxon>
        <taxon>Paenibacillaceae</taxon>
        <taxon>Cohnella</taxon>
    </lineage>
</organism>
<comment type="caution">
    <text evidence="2">The sequence shown here is derived from an EMBL/GenBank/DDBJ whole genome shotgun (WGS) entry which is preliminary data.</text>
</comment>